<dbReference type="PANTHER" id="PTHR43736">
    <property type="entry name" value="ADP-RIBOSE PYROPHOSPHATASE"/>
    <property type="match status" value="1"/>
</dbReference>
<evidence type="ECO:0000256" key="1">
    <source>
        <dbReference type="SAM" id="MobiDB-lite"/>
    </source>
</evidence>
<evidence type="ECO:0000259" key="3">
    <source>
        <dbReference type="PROSITE" id="PS51462"/>
    </source>
</evidence>
<feature type="domain" description="Nudix hydrolase" evidence="3">
    <location>
        <begin position="76"/>
        <end position="206"/>
    </location>
</feature>
<dbReference type="SUPFAM" id="SSF55811">
    <property type="entry name" value="Nudix"/>
    <property type="match status" value="2"/>
</dbReference>
<comment type="caution">
    <text evidence="4">The sequence shown here is derived from an EMBL/GenBank/DDBJ whole genome shotgun (WGS) entry which is preliminary data.</text>
</comment>
<dbReference type="PROSITE" id="PS51462">
    <property type="entry name" value="NUDIX"/>
    <property type="match status" value="2"/>
</dbReference>
<reference evidence="4 5" key="1">
    <citation type="submission" date="2024-06" db="EMBL/GenBank/DDBJ databases">
        <authorList>
            <person name="Kraege A."/>
            <person name="Thomma B."/>
        </authorList>
    </citation>
    <scope>NUCLEOTIDE SEQUENCE [LARGE SCALE GENOMIC DNA]</scope>
</reference>
<organism evidence="4 5">
    <name type="scientific">Coccomyxa viridis</name>
    <dbReference type="NCBI Taxonomy" id="1274662"/>
    <lineage>
        <taxon>Eukaryota</taxon>
        <taxon>Viridiplantae</taxon>
        <taxon>Chlorophyta</taxon>
        <taxon>core chlorophytes</taxon>
        <taxon>Trebouxiophyceae</taxon>
        <taxon>Trebouxiophyceae incertae sedis</taxon>
        <taxon>Coccomyxaceae</taxon>
        <taxon>Coccomyxa</taxon>
    </lineage>
</organism>
<keyword evidence="2" id="KW-0472">Membrane</keyword>
<dbReference type="Pfam" id="PF00293">
    <property type="entry name" value="NUDIX"/>
    <property type="match status" value="2"/>
</dbReference>
<evidence type="ECO:0000256" key="2">
    <source>
        <dbReference type="SAM" id="Phobius"/>
    </source>
</evidence>
<evidence type="ECO:0000313" key="5">
    <source>
        <dbReference type="Proteomes" id="UP001497392"/>
    </source>
</evidence>
<dbReference type="InterPro" id="IPR000086">
    <property type="entry name" value="NUDIX_hydrolase_dom"/>
</dbReference>
<dbReference type="Gene3D" id="3.90.79.10">
    <property type="entry name" value="Nucleoside Triphosphate Pyrophosphohydrolase"/>
    <property type="match status" value="2"/>
</dbReference>
<feature type="compositionally biased region" description="Acidic residues" evidence="1">
    <location>
        <begin position="16"/>
        <end position="28"/>
    </location>
</feature>
<proteinExistence type="predicted"/>
<keyword evidence="2" id="KW-1133">Transmembrane helix</keyword>
<evidence type="ECO:0000313" key="4">
    <source>
        <dbReference type="EMBL" id="CAL5230026.1"/>
    </source>
</evidence>
<dbReference type="Proteomes" id="UP001497392">
    <property type="component" value="Unassembled WGS sequence"/>
</dbReference>
<name>A0ABP1GCU6_9CHLO</name>
<keyword evidence="2" id="KW-0812">Transmembrane</keyword>
<protein>
    <submittedName>
        <fullName evidence="4">G13470 protein</fullName>
    </submittedName>
</protein>
<accession>A0ABP1GCU6</accession>
<feature type="region of interest" description="Disordered" evidence="1">
    <location>
        <begin position="1"/>
        <end position="28"/>
    </location>
</feature>
<dbReference type="EMBL" id="CAXHTA020000021">
    <property type="protein sequence ID" value="CAL5230026.1"/>
    <property type="molecule type" value="Genomic_DNA"/>
</dbReference>
<dbReference type="InterPro" id="IPR015797">
    <property type="entry name" value="NUDIX_hydrolase-like_dom_sf"/>
</dbReference>
<feature type="domain" description="Nudix hydrolase" evidence="3">
    <location>
        <begin position="246"/>
        <end position="376"/>
    </location>
</feature>
<sequence length="391" mass="41491">MAGTAAYKSLETEKPDDLDDAPITEDDLGAVYEDPPPKLTAARTAVCAAAVVVGAIACIFVVALVFHHGMNVDDGAEKVGAGLFLVSGTDVLLLLRNSKHNDLTWGLPGGNSESGDASLLDTAKREGREEMGAVPPCNVSAQILTKRGKKQQKHYTVMVCQVDASARAAFQPKLNPEHREAKWWPLQGLPPPQQLHPVVALLIQDPGLTRQLASALPPGVLVASNATLAAGARAQSPAAELDNETIEKRSASMLLGDTGRVLLMRKVKHGGGKWGMPGGSQDSKDVDSLATAEREFRSEIGEPPQHEVKGQIFVRRKGKHGIKLHTVYLASAAAGAAATFKPTKLDDHHEASWVNLTDAVQMDAAQLHPILAEVLGAENRAALTAAFNVQL</sequence>
<feature type="transmembrane region" description="Helical" evidence="2">
    <location>
        <begin position="45"/>
        <end position="67"/>
    </location>
</feature>
<keyword evidence="5" id="KW-1185">Reference proteome</keyword>
<gene>
    <name evidence="4" type="primary">g13470</name>
    <name evidence="4" type="ORF">VP750_LOCUS11932</name>
</gene>
<dbReference type="PANTHER" id="PTHR43736:SF1">
    <property type="entry name" value="DIHYDRONEOPTERIN TRIPHOSPHATE DIPHOSPHATASE"/>
    <property type="match status" value="1"/>
</dbReference>